<keyword evidence="3" id="KW-0256">Endoplasmic reticulum</keyword>
<evidence type="ECO:0000256" key="3">
    <source>
        <dbReference type="ARBA" id="ARBA00022824"/>
    </source>
</evidence>
<gene>
    <name evidence="7" type="ORF">LENED_002262</name>
</gene>
<dbReference type="Proteomes" id="UP000188533">
    <property type="component" value="Unassembled WGS sequence"/>
</dbReference>
<keyword evidence="2 6" id="KW-0812">Transmembrane</keyword>
<evidence type="ECO:0000256" key="2">
    <source>
        <dbReference type="ARBA" id="ARBA00022692"/>
    </source>
</evidence>
<keyword evidence="5 6" id="KW-0472">Membrane</keyword>
<keyword evidence="4 6" id="KW-1133">Transmembrane helix</keyword>
<dbReference type="InterPro" id="IPR024512">
    <property type="entry name" value="Ser_palmitoyltrfase_ssu-like"/>
</dbReference>
<organism evidence="7 8">
    <name type="scientific">Lentinula edodes</name>
    <name type="common">Shiitake mushroom</name>
    <name type="synonym">Lentinus edodes</name>
    <dbReference type="NCBI Taxonomy" id="5353"/>
    <lineage>
        <taxon>Eukaryota</taxon>
        <taxon>Fungi</taxon>
        <taxon>Dikarya</taxon>
        <taxon>Basidiomycota</taxon>
        <taxon>Agaricomycotina</taxon>
        <taxon>Agaricomycetes</taxon>
        <taxon>Agaricomycetidae</taxon>
        <taxon>Agaricales</taxon>
        <taxon>Marasmiineae</taxon>
        <taxon>Omphalotaceae</taxon>
        <taxon>Lentinula</taxon>
    </lineage>
</organism>
<evidence type="ECO:0000256" key="6">
    <source>
        <dbReference type="SAM" id="Phobius"/>
    </source>
</evidence>
<reference evidence="7 8" key="1">
    <citation type="submission" date="2016-08" db="EMBL/GenBank/DDBJ databases">
        <authorList>
            <consortium name="Lentinula edodes genome sequencing consortium"/>
            <person name="Sakamoto Y."/>
            <person name="Nakade K."/>
            <person name="Sato S."/>
            <person name="Yoshida Y."/>
            <person name="Miyazaki K."/>
            <person name="Natsume S."/>
            <person name="Konno N."/>
        </authorList>
    </citation>
    <scope>NUCLEOTIDE SEQUENCE [LARGE SCALE GENOMIC DNA]</scope>
    <source>
        <strain evidence="7 8">NBRC 111202</strain>
    </source>
</reference>
<dbReference type="STRING" id="5353.A0A1Q3E0B8"/>
<dbReference type="AlphaFoldDB" id="A0A1Q3E0B8"/>
<feature type="transmembrane region" description="Helical" evidence="6">
    <location>
        <begin position="54"/>
        <end position="75"/>
    </location>
</feature>
<evidence type="ECO:0000313" key="8">
    <source>
        <dbReference type="Proteomes" id="UP000188533"/>
    </source>
</evidence>
<proteinExistence type="predicted"/>
<dbReference type="EMBL" id="BDGU01000036">
    <property type="protein sequence ID" value="GAW00717.1"/>
    <property type="molecule type" value="Genomic_DNA"/>
</dbReference>
<evidence type="ECO:0000256" key="1">
    <source>
        <dbReference type="ARBA" id="ARBA00004477"/>
    </source>
</evidence>
<evidence type="ECO:0000256" key="5">
    <source>
        <dbReference type="ARBA" id="ARBA00023136"/>
    </source>
</evidence>
<evidence type="ECO:0000313" key="7">
    <source>
        <dbReference type="EMBL" id="GAW00717.1"/>
    </source>
</evidence>
<protein>
    <submittedName>
        <fullName evidence="7">Nam9 protein</fullName>
    </submittedName>
</protein>
<sequence length="136" mass="15584">MIPDIPTNYPPARPDLKAFRPPKSQSKVAYWVWRVHMWIEGTFSLAMLEPWEKLLLLIIFLTTFTLLATGIVRYLPHHMSVMKGRAVYYLWGSQSGESPVVQWLGKNAGPSSSDPGITWEEFFAFGLTIIHENDFT</sequence>
<dbReference type="Pfam" id="PF11779">
    <property type="entry name" value="SPT_ssu-like"/>
    <property type="match status" value="1"/>
</dbReference>
<comment type="subcellular location">
    <subcellularLocation>
        <location evidence="1">Endoplasmic reticulum membrane</location>
        <topology evidence="1">Multi-pass membrane protein</topology>
    </subcellularLocation>
</comment>
<evidence type="ECO:0000256" key="4">
    <source>
        <dbReference type="ARBA" id="ARBA00022989"/>
    </source>
</evidence>
<name>A0A1Q3E0B8_LENED</name>
<dbReference type="GO" id="GO:0005789">
    <property type="term" value="C:endoplasmic reticulum membrane"/>
    <property type="evidence" value="ECO:0007669"/>
    <property type="project" value="UniProtKB-SubCell"/>
</dbReference>
<comment type="caution">
    <text evidence="7">The sequence shown here is derived from an EMBL/GenBank/DDBJ whole genome shotgun (WGS) entry which is preliminary data.</text>
</comment>
<accession>A0A1Q3E0B8</accession>
<keyword evidence="8" id="KW-1185">Reference proteome</keyword>
<reference evidence="7 8" key="2">
    <citation type="submission" date="2017-02" db="EMBL/GenBank/DDBJ databases">
        <title>A genome survey and senescence transcriptome analysis in Lentinula edodes.</title>
        <authorList>
            <person name="Sakamoto Y."/>
            <person name="Nakade K."/>
            <person name="Sato S."/>
            <person name="Yoshida Y."/>
            <person name="Miyazaki K."/>
            <person name="Natsume S."/>
            <person name="Konno N."/>
        </authorList>
    </citation>
    <scope>NUCLEOTIDE SEQUENCE [LARGE SCALE GENOMIC DNA]</scope>
    <source>
        <strain evidence="7 8">NBRC 111202</strain>
    </source>
</reference>